<protein>
    <submittedName>
        <fullName evidence="2">Uncharacterized protein</fullName>
    </submittedName>
</protein>
<keyword evidence="3" id="KW-1185">Reference proteome</keyword>
<name>A0A7W7WVF1_9PSEU</name>
<reference evidence="2 3" key="1">
    <citation type="submission" date="2020-08" db="EMBL/GenBank/DDBJ databases">
        <title>Sequencing the genomes of 1000 actinobacteria strains.</title>
        <authorList>
            <person name="Klenk H.-P."/>
        </authorList>
    </citation>
    <scope>NUCLEOTIDE SEQUENCE [LARGE SCALE GENOMIC DNA]</scope>
    <source>
        <strain evidence="2 3">DSM 45084</strain>
    </source>
</reference>
<feature type="compositionally biased region" description="Basic and acidic residues" evidence="1">
    <location>
        <begin position="106"/>
        <end position="121"/>
    </location>
</feature>
<dbReference type="AlphaFoldDB" id="A0A7W7WVF1"/>
<sequence length="135" mass="15179">MSRGRRIAAAWSSLSARELTDQIRQAVKSRDADVREAWEVVRADQVLAARVRGALAGLRAEFRGHRDEAMWLLWISQAQQRLNRPVEPAAPEPEPEVADVVEEVVEVRPPDRPEPAPRADRPSVPTMVFQEPSGR</sequence>
<evidence type="ECO:0000313" key="2">
    <source>
        <dbReference type="EMBL" id="MBB4965269.1"/>
    </source>
</evidence>
<dbReference type="RefSeq" id="WP_184668726.1">
    <property type="nucleotide sequence ID" value="NZ_BAABAI010000013.1"/>
</dbReference>
<dbReference type="EMBL" id="JACHJS010000001">
    <property type="protein sequence ID" value="MBB4965269.1"/>
    <property type="molecule type" value="Genomic_DNA"/>
</dbReference>
<evidence type="ECO:0000313" key="3">
    <source>
        <dbReference type="Proteomes" id="UP000542674"/>
    </source>
</evidence>
<accession>A0A7W7WVF1</accession>
<gene>
    <name evidence="2" type="ORF">F4559_002628</name>
</gene>
<organism evidence="2 3">
    <name type="scientific">Saccharothrix violaceirubra</name>
    <dbReference type="NCBI Taxonomy" id="413306"/>
    <lineage>
        <taxon>Bacteria</taxon>
        <taxon>Bacillati</taxon>
        <taxon>Actinomycetota</taxon>
        <taxon>Actinomycetes</taxon>
        <taxon>Pseudonocardiales</taxon>
        <taxon>Pseudonocardiaceae</taxon>
        <taxon>Saccharothrix</taxon>
    </lineage>
</organism>
<feature type="region of interest" description="Disordered" evidence="1">
    <location>
        <begin position="106"/>
        <end position="135"/>
    </location>
</feature>
<dbReference type="Proteomes" id="UP000542674">
    <property type="component" value="Unassembled WGS sequence"/>
</dbReference>
<comment type="caution">
    <text evidence="2">The sequence shown here is derived from an EMBL/GenBank/DDBJ whole genome shotgun (WGS) entry which is preliminary data.</text>
</comment>
<proteinExistence type="predicted"/>
<evidence type="ECO:0000256" key="1">
    <source>
        <dbReference type="SAM" id="MobiDB-lite"/>
    </source>
</evidence>